<feature type="transmembrane region" description="Helical" evidence="7">
    <location>
        <begin position="228"/>
        <end position="252"/>
    </location>
</feature>
<evidence type="ECO:0000256" key="4">
    <source>
        <dbReference type="ARBA" id="ARBA00022692"/>
    </source>
</evidence>
<evidence type="ECO:0000313" key="10">
    <source>
        <dbReference type="Proteomes" id="UP000199025"/>
    </source>
</evidence>
<dbReference type="Pfam" id="PF07690">
    <property type="entry name" value="MFS_1"/>
    <property type="match status" value="1"/>
</dbReference>
<evidence type="ECO:0000256" key="2">
    <source>
        <dbReference type="ARBA" id="ARBA00022448"/>
    </source>
</evidence>
<dbReference type="GO" id="GO:0005886">
    <property type="term" value="C:plasma membrane"/>
    <property type="evidence" value="ECO:0007669"/>
    <property type="project" value="UniProtKB-SubCell"/>
</dbReference>
<dbReference type="InterPro" id="IPR036259">
    <property type="entry name" value="MFS_trans_sf"/>
</dbReference>
<dbReference type="InterPro" id="IPR020846">
    <property type="entry name" value="MFS_dom"/>
</dbReference>
<gene>
    <name evidence="9" type="ORF">SAMN05421835_111183</name>
</gene>
<dbReference type="Gene3D" id="1.20.1250.20">
    <property type="entry name" value="MFS general substrate transporter like domains"/>
    <property type="match status" value="1"/>
</dbReference>
<feature type="transmembrane region" description="Helical" evidence="7">
    <location>
        <begin position="184"/>
        <end position="207"/>
    </location>
</feature>
<feature type="transmembrane region" description="Helical" evidence="7">
    <location>
        <begin position="55"/>
        <end position="78"/>
    </location>
</feature>
<evidence type="ECO:0000256" key="5">
    <source>
        <dbReference type="ARBA" id="ARBA00022989"/>
    </source>
</evidence>
<dbReference type="PROSITE" id="PS50850">
    <property type="entry name" value="MFS"/>
    <property type="match status" value="1"/>
</dbReference>
<accession>A0A1I3VRX1</accession>
<feature type="transmembrane region" description="Helical" evidence="7">
    <location>
        <begin position="295"/>
        <end position="313"/>
    </location>
</feature>
<comment type="subcellular location">
    <subcellularLocation>
        <location evidence="1">Cell membrane</location>
        <topology evidence="1">Multi-pass membrane protein</topology>
    </subcellularLocation>
</comment>
<dbReference type="PANTHER" id="PTHR23517:SF13">
    <property type="entry name" value="MAJOR FACILITATOR SUPERFAMILY MFS_1"/>
    <property type="match status" value="1"/>
</dbReference>
<dbReference type="AlphaFoldDB" id="A0A1I3VRX1"/>
<feature type="transmembrane region" description="Helical" evidence="7">
    <location>
        <begin position="264"/>
        <end position="283"/>
    </location>
</feature>
<dbReference type="Proteomes" id="UP000199025">
    <property type="component" value="Unassembled WGS sequence"/>
</dbReference>
<feature type="transmembrane region" description="Helical" evidence="7">
    <location>
        <begin position="158"/>
        <end position="178"/>
    </location>
</feature>
<feature type="transmembrane region" description="Helical" evidence="7">
    <location>
        <begin position="27"/>
        <end position="49"/>
    </location>
</feature>
<dbReference type="SUPFAM" id="SSF103473">
    <property type="entry name" value="MFS general substrate transporter"/>
    <property type="match status" value="1"/>
</dbReference>
<keyword evidence="5 7" id="KW-1133">Transmembrane helix</keyword>
<organism evidence="9 10">
    <name type="scientific">Amycolatopsis sacchari</name>
    <dbReference type="NCBI Taxonomy" id="115433"/>
    <lineage>
        <taxon>Bacteria</taxon>
        <taxon>Bacillati</taxon>
        <taxon>Actinomycetota</taxon>
        <taxon>Actinomycetes</taxon>
        <taxon>Pseudonocardiales</taxon>
        <taxon>Pseudonocardiaceae</taxon>
        <taxon>Amycolatopsis</taxon>
    </lineage>
</organism>
<feature type="transmembrane region" description="Helical" evidence="7">
    <location>
        <begin position="115"/>
        <end position="137"/>
    </location>
</feature>
<dbReference type="PANTHER" id="PTHR23517">
    <property type="entry name" value="RESISTANCE PROTEIN MDTM, PUTATIVE-RELATED-RELATED"/>
    <property type="match status" value="1"/>
</dbReference>
<evidence type="ECO:0000256" key="6">
    <source>
        <dbReference type="ARBA" id="ARBA00023136"/>
    </source>
</evidence>
<keyword evidence="6 7" id="KW-0472">Membrane</keyword>
<dbReference type="STRING" id="115433.SAMN05421835_111183"/>
<evidence type="ECO:0000256" key="3">
    <source>
        <dbReference type="ARBA" id="ARBA00022475"/>
    </source>
</evidence>
<proteinExistence type="predicted"/>
<evidence type="ECO:0000259" key="8">
    <source>
        <dbReference type="PROSITE" id="PS50850"/>
    </source>
</evidence>
<dbReference type="GO" id="GO:0022857">
    <property type="term" value="F:transmembrane transporter activity"/>
    <property type="evidence" value="ECO:0007669"/>
    <property type="project" value="InterPro"/>
</dbReference>
<dbReference type="InterPro" id="IPR050171">
    <property type="entry name" value="MFS_Transporters"/>
</dbReference>
<feature type="domain" description="Major facilitator superfamily (MFS) profile" evidence="8">
    <location>
        <begin position="17"/>
        <end position="408"/>
    </location>
</feature>
<name>A0A1I3VRX1_9PSEU</name>
<keyword evidence="10" id="KW-1185">Reference proteome</keyword>
<evidence type="ECO:0000256" key="1">
    <source>
        <dbReference type="ARBA" id="ARBA00004651"/>
    </source>
</evidence>
<sequence length="408" mass="41883">MTTSGTYTSLPAVAVGGSRPHGRGFWLVAYTFAVMMAFSAAPAPLYVLYQAKEGFGSFTVTLIFAAYAVGVLASLFLAGHISDWVGRRRVLVPAVLVNILAGVVFLAWTSVPALLVARFVSGISIGMLTATATAHLTELHLAARPDASRSRADLVGTAANLGGIGLGPLIAGLLAQYVGDPLHVPYLVFQGLMLLGVLALTLVPETVEPSRVKYRPQRVSVPREARGRYFAAGAAALVQFAVFGLFTSLAPAFLANVLHQHSHALAGVASFAVFAAAAVAQTVLSRAGLRNQLRYGLGALVLGVVLVTVAVQLPSLALFLVGGVLAGGGAGAGFKAAVSIVLSVAPPEGRGEALAGLFLAAYVGLVVPVLGLGLATQLVSVQSALTGFAVVLLVILALVSRRLFTAAR</sequence>
<feature type="transmembrane region" description="Helical" evidence="7">
    <location>
        <begin position="354"/>
        <end position="375"/>
    </location>
</feature>
<feature type="transmembrane region" description="Helical" evidence="7">
    <location>
        <begin position="381"/>
        <end position="399"/>
    </location>
</feature>
<protein>
    <submittedName>
        <fullName evidence="9">Predicted arabinose efflux permease, MFS family</fullName>
    </submittedName>
</protein>
<feature type="transmembrane region" description="Helical" evidence="7">
    <location>
        <begin position="319"/>
        <end position="342"/>
    </location>
</feature>
<keyword evidence="2" id="KW-0813">Transport</keyword>
<evidence type="ECO:0000313" key="9">
    <source>
        <dbReference type="EMBL" id="SFJ97942.1"/>
    </source>
</evidence>
<feature type="transmembrane region" description="Helical" evidence="7">
    <location>
        <begin position="90"/>
        <end position="109"/>
    </location>
</feature>
<evidence type="ECO:0000256" key="7">
    <source>
        <dbReference type="SAM" id="Phobius"/>
    </source>
</evidence>
<dbReference type="EMBL" id="FORP01000011">
    <property type="protein sequence ID" value="SFJ97942.1"/>
    <property type="molecule type" value="Genomic_DNA"/>
</dbReference>
<dbReference type="RefSeq" id="WP_245783149.1">
    <property type="nucleotide sequence ID" value="NZ_FORP01000011.1"/>
</dbReference>
<keyword evidence="3" id="KW-1003">Cell membrane</keyword>
<dbReference type="InterPro" id="IPR011701">
    <property type="entry name" value="MFS"/>
</dbReference>
<keyword evidence="4 7" id="KW-0812">Transmembrane</keyword>
<reference evidence="9 10" key="1">
    <citation type="submission" date="2016-10" db="EMBL/GenBank/DDBJ databases">
        <authorList>
            <person name="de Groot N.N."/>
        </authorList>
    </citation>
    <scope>NUCLEOTIDE SEQUENCE [LARGE SCALE GENOMIC DNA]</scope>
    <source>
        <strain evidence="9 10">DSM 44468</strain>
    </source>
</reference>